<reference evidence="4" key="1">
    <citation type="journal article" date="2019" name="Int. J. Syst. Evol. Microbiol.">
        <title>The Global Catalogue of Microorganisms (GCM) 10K type strain sequencing project: providing services to taxonomists for standard genome sequencing and annotation.</title>
        <authorList>
            <consortium name="The Broad Institute Genomics Platform"/>
            <consortium name="The Broad Institute Genome Sequencing Center for Infectious Disease"/>
            <person name="Wu L."/>
            <person name="Ma J."/>
        </authorList>
    </citation>
    <scope>NUCLEOTIDE SEQUENCE [LARGE SCALE GENOMIC DNA]</scope>
    <source>
        <strain evidence="4">JCM 16378</strain>
    </source>
</reference>
<protein>
    <submittedName>
        <fullName evidence="3">Beta-propeller fold lactonase family protein</fullName>
    </submittedName>
</protein>
<dbReference type="NCBIfam" id="TIGR02276">
    <property type="entry name" value="beta_rpt_yvtn"/>
    <property type="match status" value="2"/>
</dbReference>
<dbReference type="InterPro" id="IPR011964">
    <property type="entry name" value="YVTN_b-propeller_repeat"/>
</dbReference>
<dbReference type="InterPro" id="IPR051200">
    <property type="entry name" value="Host-pathogen_enzymatic-act"/>
</dbReference>
<keyword evidence="4" id="KW-1185">Reference proteome</keyword>
<keyword evidence="2" id="KW-0812">Transmembrane</keyword>
<organism evidence="3 4">
    <name type="scientific">Pedococcus aerophilus</name>
    <dbReference type="NCBI Taxonomy" id="436356"/>
    <lineage>
        <taxon>Bacteria</taxon>
        <taxon>Bacillati</taxon>
        <taxon>Actinomycetota</taxon>
        <taxon>Actinomycetes</taxon>
        <taxon>Micrococcales</taxon>
        <taxon>Intrasporangiaceae</taxon>
        <taxon>Pedococcus</taxon>
    </lineage>
</organism>
<dbReference type="Pfam" id="PF10282">
    <property type="entry name" value="Lactonase"/>
    <property type="match status" value="1"/>
</dbReference>
<evidence type="ECO:0000313" key="3">
    <source>
        <dbReference type="EMBL" id="GAA2736933.1"/>
    </source>
</evidence>
<evidence type="ECO:0000313" key="4">
    <source>
        <dbReference type="Proteomes" id="UP001501326"/>
    </source>
</evidence>
<evidence type="ECO:0000256" key="1">
    <source>
        <dbReference type="SAM" id="MobiDB-lite"/>
    </source>
</evidence>
<gene>
    <name evidence="3" type="ORF">GCM10009867_22530</name>
</gene>
<proteinExistence type="predicted"/>
<feature type="region of interest" description="Disordered" evidence="1">
    <location>
        <begin position="78"/>
        <end position="109"/>
    </location>
</feature>
<dbReference type="Proteomes" id="UP001501326">
    <property type="component" value="Unassembled WGS sequence"/>
</dbReference>
<name>A0ABP6H6B5_9MICO</name>
<feature type="transmembrane region" description="Helical" evidence="2">
    <location>
        <begin position="36"/>
        <end position="60"/>
    </location>
</feature>
<keyword evidence="2" id="KW-1133">Transmembrane helix</keyword>
<dbReference type="Gene3D" id="2.130.10.10">
    <property type="entry name" value="YVTN repeat-like/Quinoprotein amine dehydrogenase"/>
    <property type="match status" value="1"/>
</dbReference>
<evidence type="ECO:0000256" key="2">
    <source>
        <dbReference type="SAM" id="Phobius"/>
    </source>
</evidence>
<dbReference type="EMBL" id="BAAARN010000002">
    <property type="protein sequence ID" value="GAA2736933.1"/>
    <property type="molecule type" value="Genomic_DNA"/>
</dbReference>
<keyword evidence="2" id="KW-0472">Membrane</keyword>
<sequence>MRLRGLSVEAAYHGRVSPQVPTRRARLEKKYIRRRVVAATAAVGFLALTSFGVSLAAALLTGDAEATPAATSVAQVTKRAPATAVTPKGTPQAAAPKPSPASPQGEVGRTAAETAMVRTMRLTGDLTPKSVVASPAGVVVAQNMMYRHSVSAFGADGALLATVKDSVDLAKFGIKGHPGTTKGAPVEAAFTADGKHAWVSNYSMYGAGYGPEGLDSCRAGDGTSPSTVYRVDTTTFAIDRVVEVGAVPKYVAVTPDDKTVLVTNWCTWDLSVIDIAKNKEVARIPLGGTYPRGIVVAPDSRTAYVALMGSDRIVKVDLRTKAVTRFAGTGDGPRHIVLSPDAKYLYVTNNGSGTVAKLDRATGRVLATTRVGDQPRSLTISTDGAAIYSVNYESSTVSKLRTSDLEVIGQVATDYHPIGITYEPTRKAVWVACYGGSILVFDDSRRPVT</sequence>
<dbReference type="PANTHER" id="PTHR47197">
    <property type="entry name" value="PROTEIN NIRF"/>
    <property type="match status" value="1"/>
</dbReference>
<comment type="caution">
    <text evidence="3">The sequence shown here is derived from an EMBL/GenBank/DDBJ whole genome shotgun (WGS) entry which is preliminary data.</text>
</comment>
<dbReference type="PANTHER" id="PTHR47197:SF3">
    <property type="entry name" value="DIHYDRO-HEME D1 DEHYDROGENASE"/>
    <property type="match status" value="1"/>
</dbReference>
<dbReference type="InterPro" id="IPR019405">
    <property type="entry name" value="Lactonase_7-beta_prop"/>
</dbReference>
<accession>A0ABP6H6B5</accession>
<dbReference type="InterPro" id="IPR011048">
    <property type="entry name" value="Haem_d1_sf"/>
</dbReference>
<dbReference type="SUPFAM" id="SSF51004">
    <property type="entry name" value="C-terminal (heme d1) domain of cytochrome cd1-nitrite reductase"/>
    <property type="match status" value="1"/>
</dbReference>
<dbReference type="InterPro" id="IPR015943">
    <property type="entry name" value="WD40/YVTN_repeat-like_dom_sf"/>
</dbReference>